<evidence type="ECO:0000259" key="9">
    <source>
        <dbReference type="PROSITE" id="PS50011"/>
    </source>
</evidence>
<dbReference type="RefSeq" id="WP_196198567.1">
    <property type="nucleotide sequence ID" value="NZ_JADPRT010000025.1"/>
</dbReference>
<dbReference type="SUPFAM" id="SSF56112">
    <property type="entry name" value="Protein kinase-like (PK-like)"/>
    <property type="match status" value="1"/>
</dbReference>
<keyword evidence="8" id="KW-0472">Membrane</keyword>
<dbReference type="PANTHER" id="PTHR43289:SF6">
    <property type="entry name" value="SERINE_THREONINE-PROTEIN KINASE NEKL-3"/>
    <property type="match status" value="1"/>
</dbReference>
<evidence type="ECO:0000256" key="7">
    <source>
        <dbReference type="PROSITE-ProRule" id="PRU10141"/>
    </source>
</evidence>
<dbReference type="GO" id="GO:0004674">
    <property type="term" value="F:protein serine/threonine kinase activity"/>
    <property type="evidence" value="ECO:0007669"/>
    <property type="project" value="UniProtKB-KW"/>
</dbReference>
<dbReference type="EC" id="2.7.11.1" evidence="1"/>
<dbReference type="InterPro" id="IPR017441">
    <property type="entry name" value="Protein_kinase_ATP_BS"/>
</dbReference>
<keyword evidence="6 7" id="KW-0067">ATP-binding</keyword>
<dbReference type="InterPro" id="IPR011009">
    <property type="entry name" value="Kinase-like_dom_sf"/>
</dbReference>
<evidence type="ECO:0000313" key="11">
    <source>
        <dbReference type="Proteomes" id="UP000657385"/>
    </source>
</evidence>
<accession>A0A931BBW1</accession>
<dbReference type="Gene3D" id="3.30.200.20">
    <property type="entry name" value="Phosphorylase Kinase, domain 1"/>
    <property type="match status" value="1"/>
</dbReference>
<dbReference type="EMBL" id="JADPRT010000025">
    <property type="protein sequence ID" value="MBF9073721.1"/>
    <property type="molecule type" value="Genomic_DNA"/>
</dbReference>
<evidence type="ECO:0000256" key="3">
    <source>
        <dbReference type="ARBA" id="ARBA00022679"/>
    </source>
</evidence>
<proteinExistence type="predicted"/>
<dbReference type="Proteomes" id="UP000657385">
    <property type="component" value="Unassembled WGS sequence"/>
</dbReference>
<feature type="transmembrane region" description="Helical" evidence="8">
    <location>
        <begin position="414"/>
        <end position="435"/>
    </location>
</feature>
<evidence type="ECO:0000313" key="10">
    <source>
        <dbReference type="EMBL" id="MBF9073721.1"/>
    </source>
</evidence>
<dbReference type="InterPro" id="IPR008271">
    <property type="entry name" value="Ser/Thr_kinase_AS"/>
</dbReference>
<sequence>MAETDGELIGGRYRRVELIGQGGMGRVWRGRDETLGRDVAVKEVMFPQGITADQREVLLQRVLREARAAAQLNHPGIITVHDVVEHAGAPVIVMEYVAGMSLAAAIKQSGGLPVRRVAEIGAAMLRALSRAHAAGIIHRDLKPDNVLLTDDRVVITDFGIAHMVDSTMALTHTGTLIGTPSYMAPEQLSAQPPTPATDLWSLGATLYHAVEGEPPFSAETFTALCIAVVTGMPRPARRAEGLEPVLAALLTKDPAQRAGEAQALAALDEVVRTGGAAYVPTHVDAAPASAPAPGPALAPGPGFGPAAHGALPGGPPAYSAQPPLVGGAAPWGGGPSPRAAQTKPRAHPVAAVIAGVLALLTAGILAWFALYNLLGAMHYSWGTFALENVFGGFILAGSLLVAAGFTFARRIASAWTVCALCLLYVVAFLALPLYGSDFTMVLQVAFELHQSNVDTIALAVDFSGLTAIAAAIAAGIAARATSSGQTPPRPPVRDHLGVR</sequence>
<organism evidence="10 11">
    <name type="scientific">Streptacidiphilus fuscans</name>
    <dbReference type="NCBI Taxonomy" id="2789292"/>
    <lineage>
        <taxon>Bacteria</taxon>
        <taxon>Bacillati</taxon>
        <taxon>Actinomycetota</taxon>
        <taxon>Actinomycetes</taxon>
        <taxon>Kitasatosporales</taxon>
        <taxon>Streptomycetaceae</taxon>
        <taxon>Streptacidiphilus</taxon>
    </lineage>
</organism>
<dbReference type="GO" id="GO:0005524">
    <property type="term" value="F:ATP binding"/>
    <property type="evidence" value="ECO:0007669"/>
    <property type="project" value="UniProtKB-UniRule"/>
</dbReference>
<keyword evidence="4 7" id="KW-0547">Nucleotide-binding</keyword>
<keyword evidence="5 10" id="KW-0418">Kinase</keyword>
<reference evidence="10" key="1">
    <citation type="submission" date="2020-11" db="EMBL/GenBank/DDBJ databases">
        <title>Isolation and identification of active actinomycetes.</title>
        <authorList>
            <person name="Yu B."/>
        </authorList>
    </citation>
    <scope>NUCLEOTIDE SEQUENCE</scope>
    <source>
        <strain evidence="10">NEAU-YB345</strain>
    </source>
</reference>
<dbReference type="Gene3D" id="1.10.510.10">
    <property type="entry name" value="Transferase(Phosphotransferase) domain 1"/>
    <property type="match status" value="1"/>
</dbReference>
<gene>
    <name evidence="10" type="ORF">I2501_37480</name>
</gene>
<dbReference type="PROSITE" id="PS00107">
    <property type="entry name" value="PROTEIN_KINASE_ATP"/>
    <property type="match status" value="1"/>
</dbReference>
<evidence type="ECO:0000256" key="6">
    <source>
        <dbReference type="ARBA" id="ARBA00022840"/>
    </source>
</evidence>
<dbReference type="Pfam" id="PF00069">
    <property type="entry name" value="Pkinase"/>
    <property type="match status" value="1"/>
</dbReference>
<dbReference type="PANTHER" id="PTHR43289">
    <property type="entry name" value="MITOGEN-ACTIVATED PROTEIN KINASE KINASE KINASE 20-RELATED"/>
    <property type="match status" value="1"/>
</dbReference>
<keyword evidence="3" id="KW-0808">Transferase</keyword>
<feature type="transmembrane region" description="Helical" evidence="8">
    <location>
        <begin position="389"/>
        <end position="407"/>
    </location>
</feature>
<feature type="transmembrane region" description="Helical" evidence="8">
    <location>
        <begin position="348"/>
        <end position="369"/>
    </location>
</feature>
<evidence type="ECO:0000256" key="2">
    <source>
        <dbReference type="ARBA" id="ARBA00022527"/>
    </source>
</evidence>
<evidence type="ECO:0000256" key="8">
    <source>
        <dbReference type="SAM" id="Phobius"/>
    </source>
</evidence>
<dbReference type="InterPro" id="IPR000719">
    <property type="entry name" value="Prot_kinase_dom"/>
</dbReference>
<name>A0A931BBW1_9ACTN</name>
<feature type="domain" description="Protein kinase" evidence="9">
    <location>
        <begin position="13"/>
        <end position="271"/>
    </location>
</feature>
<dbReference type="PROSITE" id="PS50011">
    <property type="entry name" value="PROTEIN_KINASE_DOM"/>
    <property type="match status" value="1"/>
</dbReference>
<dbReference type="AlphaFoldDB" id="A0A931BBW1"/>
<evidence type="ECO:0000256" key="1">
    <source>
        <dbReference type="ARBA" id="ARBA00012513"/>
    </source>
</evidence>
<keyword evidence="11" id="KW-1185">Reference proteome</keyword>
<comment type="caution">
    <text evidence="10">The sequence shown here is derived from an EMBL/GenBank/DDBJ whole genome shotgun (WGS) entry which is preliminary data.</text>
</comment>
<keyword evidence="8" id="KW-0812">Transmembrane</keyword>
<evidence type="ECO:0000256" key="4">
    <source>
        <dbReference type="ARBA" id="ARBA00022741"/>
    </source>
</evidence>
<keyword evidence="2 10" id="KW-0723">Serine/threonine-protein kinase</keyword>
<feature type="transmembrane region" description="Helical" evidence="8">
    <location>
        <begin position="455"/>
        <end position="478"/>
    </location>
</feature>
<dbReference type="CDD" id="cd14014">
    <property type="entry name" value="STKc_PknB_like"/>
    <property type="match status" value="1"/>
</dbReference>
<protein>
    <recommendedName>
        <fullName evidence="1">non-specific serine/threonine protein kinase</fullName>
        <ecNumber evidence="1">2.7.11.1</ecNumber>
    </recommendedName>
</protein>
<dbReference type="SMART" id="SM00220">
    <property type="entry name" value="S_TKc"/>
    <property type="match status" value="1"/>
</dbReference>
<keyword evidence="8" id="KW-1133">Transmembrane helix</keyword>
<dbReference type="PROSITE" id="PS00108">
    <property type="entry name" value="PROTEIN_KINASE_ST"/>
    <property type="match status" value="1"/>
</dbReference>
<evidence type="ECO:0000256" key="5">
    <source>
        <dbReference type="ARBA" id="ARBA00022777"/>
    </source>
</evidence>
<feature type="binding site" evidence="7">
    <location>
        <position position="42"/>
    </location>
    <ligand>
        <name>ATP</name>
        <dbReference type="ChEBI" id="CHEBI:30616"/>
    </ligand>
</feature>